<name>A0ABV4H409_9ACTN</name>
<evidence type="ECO:0000256" key="1">
    <source>
        <dbReference type="SAM" id="MobiDB-lite"/>
    </source>
</evidence>
<accession>A0ABV4H409</accession>
<dbReference type="Proteomes" id="UP001565927">
    <property type="component" value="Unassembled WGS sequence"/>
</dbReference>
<proteinExistence type="predicted"/>
<feature type="region of interest" description="Disordered" evidence="1">
    <location>
        <begin position="375"/>
        <end position="404"/>
    </location>
</feature>
<keyword evidence="2" id="KW-1133">Transmembrane helix</keyword>
<dbReference type="RefSeq" id="WP_370442040.1">
    <property type="nucleotide sequence ID" value="NZ_JBGFTU010000015.1"/>
</dbReference>
<dbReference type="PANTHER" id="PTHR30032:SF4">
    <property type="entry name" value="AMIDASE ENHANCER"/>
    <property type="match status" value="1"/>
</dbReference>
<keyword evidence="4" id="KW-1185">Reference proteome</keyword>
<dbReference type="Gene3D" id="3.40.50.12090">
    <property type="match status" value="2"/>
</dbReference>
<organism evidence="3 4">
    <name type="scientific">Kineococcus halophytocola</name>
    <dbReference type="NCBI Taxonomy" id="3234027"/>
    <lineage>
        <taxon>Bacteria</taxon>
        <taxon>Bacillati</taxon>
        <taxon>Actinomycetota</taxon>
        <taxon>Actinomycetes</taxon>
        <taxon>Kineosporiales</taxon>
        <taxon>Kineosporiaceae</taxon>
        <taxon>Kineococcus</taxon>
    </lineage>
</organism>
<feature type="transmembrane region" description="Helical" evidence="2">
    <location>
        <begin position="37"/>
        <end position="61"/>
    </location>
</feature>
<sequence>MATSAVEVRRPELNDNIVEGSGVVMDRKRRTRATKRLGAGIALLVGLSTAGATAAVAAPGFDPGAAAARTGGADRYATAALTATKNWSSARSVIVVNGAGNGIDALAASYLAGVKDAPVLLTETNRVPEATAQAIAQLNPSEVIVLGDANSVSAQTFTQLTAGRTTSERIAGVDRYDTAAKVAAAALAARPAGSAKPTSVFLARGDVYGTAVAADALAASPVAFRAKVPILLTATGSLPTVTRDALASNGFQNVYAVGNANAVSDTVVQQATTAAGGASQRLAGADRTLTAAAIANSAVAANAGFNKVGVAIANGFRIDALVAGPAAGRSGFPLLLTESATSLGAGTDQYLKNNAATLTLASVYGDSTSIAPAAVETARSSAGGSSTPSNPAPTSPVAPVSGLVTDNGTGAGTVSVAVVTAVGGTTLQVFESRDGGPYTEVTGRGIQTQYSSVGGSVTFDRPTTPGVYSYQVRSGLTTQVSAPTGASGAVTVLPGVVGGATVTNNAGTITVTPTSLPAGASLVVSERLGSGVAAVVSTGTRAYAVNSGTGAVSFTAPTTPGVYTYSVQTSQNGQTSSSVTAAPTIPIAPVAPASASASLSARTVTVTVAGVPAGSTARVEESWNGAGFNPVALNGRNYVDNAGTITFDAPAVAGTYTYRVSSTQNGQTSAPTSAPENIVRTAPSLTSATIDGRELTLVFDADLDQAGNAPDGSDFGIYVDGASSIGGLATAWGGDAKTLVITVPMGSEVGSGQMVTTTYGGDSLLIGVNGVLVAPIDKAPVTNVTQ</sequence>
<dbReference type="InterPro" id="IPR007253">
    <property type="entry name" value="Cell_wall-bd_2"/>
</dbReference>
<evidence type="ECO:0000313" key="4">
    <source>
        <dbReference type="Proteomes" id="UP001565927"/>
    </source>
</evidence>
<protein>
    <submittedName>
        <fullName evidence="3">Cell wall-binding repeat-containing protein</fullName>
    </submittedName>
</protein>
<dbReference type="Pfam" id="PF04122">
    <property type="entry name" value="CW_binding_2"/>
    <property type="match status" value="3"/>
</dbReference>
<dbReference type="InterPro" id="IPR051922">
    <property type="entry name" value="Bact_Sporulation_Assoc"/>
</dbReference>
<dbReference type="Pfam" id="PF13753">
    <property type="entry name" value="SWM_repeat"/>
    <property type="match status" value="1"/>
</dbReference>
<reference evidence="3 4" key="1">
    <citation type="submission" date="2024-07" db="EMBL/GenBank/DDBJ databases">
        <authorList>
            <person name="Thanompreechachai J."/>
            <person name="Duangmal K."/>
        </authorList>
    </citation>
    <scope>NUCLEOTIDE SEQUENCE [LARGE SCALE GENOMIC DNA]</scope>
    <source>
        <strain evidence="3 4">LSe6-4</strain>
    </source>
</reference>
<evidence type="ECO:0000313" key="3">
    <source>
        <dbReference type="EMBL" id="MEZ0165814.1"/>
    </source>
</evidence>
<dbReference type="EMBL" id="JBGFTU010000015">
    <property type="protein sequence ID" value="MEZ0165814.1"/>
    <property type="molecule type" value="Genomic_DNA"/>
</dbReference>
<dbReference type="InterPro" id="IPR028059">
    <property type="entry name" value="SWM_rpt"/>
</dbReference>
<comment type="caution">
    <text evidence="3">The sequence shown here is derived from an EMBL/GenBank/DDBJ whole genome shotgun (WGS) entry which is preliminary data.</text>
</comment>
<keyword evidence="2" id="KW-0472">Membrane</keyword>
<keyword evidence="2" id="KW-0812">Transmembrane</keyword>
<gene>
    <name evidence="3" type="ORF">AB2L27_13735</name>
</gene>
<feature type="compositionally biased region" description="Low complexity" evidence="1">
    <location>
        <begin position="380"/>
        <end position="389"/>
    </location>
</feature>
<evidence type="ECO:0000256" key="2">
    <source>
        <dbReference type="SAM" id="Phobius"/>
    </source>
</evidence>
<dbReference type="PANTHER" id="PTHR30032">
    <property type="entry name" value="N-ACETYLMURAMOYL-L-ALANINE AMIDASE-RELATED"/>
    <property type="match status" value="1"/>
</dbReference>